<dbReference type="RefSeq" id="WP_310311932.1">
    <property type="nucleotide sequence ID" value="NZ_BAAAXB010000001.1"/>
</dbReference>
<dbReference type="InterPro" id="IPR001789">
    <property type="entry name" value="Sig_transdc_resp-reg_receiver"/>
</dbReference>
<evidence type="ECO:0000256" key="1">
    <source>
        <dbReference type="ARBA" id="ARBA00022553"/>
    </source>
</evidence>
<dbReference type="Proteomes" id="UP001268819">
    <property type="component" value="Unassembled WGS sequence"/>
</dbReference>
<dbReference type="SMART" id="SM00862">
    <property type="entry name" value="Trans_reg_C"/>
    <property type="match status" value="1"/>
</dbReference>
<keyword evidence="2" id="KW-0805">Transcription regulation</keyword>
<dbReference type="PROSITE" id="PS50110">
    <property type="entry name" value="RESPONSE_REGULATORY"/>
    <property type="match status" value="1"/>
</dbReference>
<evidence type="ECO:0000259" key="8">
    <source>
        <dbReference type="PROSITE" id="PS51755"/>
    </source>
</evidence>
<dbReference type="InterPro" id="IPR036388">
    <property type="entry name" value="WH-like_DNA-bd_sf"/>
</dbReference>
<organism evidence="9 10">
    <name type="scientific">Saccharothrix longispora</name>
    <dbReference type="NCBI Taxonomy" id="33920"/>
    <lineage>
        <taxon>Bacteria</taxon>
        <taxon>Bacillati</taxon>
        <taxon>Actinomycetota</taxon>
        <taxon>Actinomycetes</taxon>
        <taxon>Pseudonocardiales</taxon>
        <taxon>Pseudonocardiaceae</taxon>
        <taxon>Saccharothrix</taxon>
    </lineage>
</organism>
<dbReference type="CDD" id="cd00383">
    <property type="entry name" value="trans_reg_C"/>
    <property type="match status" value="1"/>
</dbReference>
<dbReference type="Gene3D" id="1.10.10.10">
    <property type="entry name" value="Winged helix-like DNA-binding domain superfamily/Winged helix DNA-binding domain"/>
    <property type="match status" value="1"/>
</dbReference>
<proteinExistence type="predicted"/>
<comment type="caution">
    <text evidence="9">The sequence shown here is derived from an EMBL/GenBank/DDBJ whole genome shotgun (WGS) entry which is preliminary data.</text>
</comment>
<dbReference type="PROSITE" id="PS51755">
    <property type="entry name" value="OMPR_PHOB"/>
    <property type="match status" value="1"/>
</dbReference>
<dbReference type="Gene3D" id="6.10.250.690">
    <property type="match status" value="1"/>
</dbReference>
<dbReference type="InterPro" id="IPR039420">
    <property type="entry name" value="WalR-like"/>
</dbReference>
<evidence type="ECO:0000313" key="10">
    <source>
        <dbReference type="Proteomes" id="UP001268819"/>
    </source>
</evidence>
<accession>A0ABU1Q546</accession>
<gene>
    <name evidence="9" type="ORF">J2S66_006401</name>
</gene>
<evidence type="ECO:0000256" key="6">
    <source>
        <dbReference type="PROSITE-ProRule" id="PRU01091"/>
    </source>
</evidence>
<protein>
    <submittedName>
        <fullName evidence="9">DNA-binding response OmpR family regulator</fullName>
    </submittedName>
</protein>
<sequence length="227" mass="25162">MDRVLVVDDDVVVRDVVRRYLELAGHEVELVGDGEAALRRFAEREPDLVVLDLMLPGVDGLEVCRRLRRRSAVPVVMLTALGEEEDRIAGLRLGADDYVTKPFSPRELALRVTSVLRRSKAAAVRSPSVLADGGLRVDVGARSASLDGVELALTTREFDLLVFFLAHRGTAFSRTDLLSRVWGWEFGDQSTVTVHVRRLREKVEADPARPVRIATVWGVGYRYDGGA</sequence>
<evidence type="ECO:0000256" key="2">
    <source>
        <dbReference type="ARBA" id="ARBA00023015"/>
    </source>
</evidence>
<feature type="domain" description="Response regulatory" evidence="7">
    <location>
        <begin position="3"/>
        <end position="116"/>
    </location>
</feature>
<evidence type="ECO:0000256" key="4">
    <source>
        <dbReference type="ARBA" id="ARBA00023163"/>
    </source>
</evidence>
<keyword evidence="1 5" id="KW-0597">Phosphoprotein</keyword>
<feature type="domain" description="OmpR/PhoB-type" evidence="8">
    <location>
        <begin position="127"/>
        <end position="225"/>
    </location>
</feature>
<dbReference type="SUPFAM" id="SSF52172">
    <property type="entry name" value="CheY-like"/>
    <property type="match status" value="1"/>
</dbReference>
<dbReference type="CDD" id="cd17574">
    <property type="entry name" value="REC_OmpR"/>
    <property type="match status" value="1"/>
</dbReference>
<keyword evidence="4" id="KW-0804">Transcription</keyword>
<reference evidence="9 10" key="1">
    <citation type="submission" date="2023-07" db="EMBL/GenBank/DDBJ databases">
        <title>Sequencing the genomes of 1000 actinobacteria strains.</title>
        <authorList>
            <person name="Klenk H.-P."/>
        </authorList>
    </citation>
    <scope>NUCLEOTIDE SEQUENCE [LARGE SCALE GENOMIC DNA]</scope>
    <source>
        <strain evidence="9 10">DSM 43749</strain>
    </source>
</reference>
<dbReference type="Pfam" id="PF00072">
    <property type="entry name" value="Response_reg"/>
    <property type="match status" value="1"/>
</dbReference>
<keyword evidence="10" id="KW-1185">Reference proteome</keyword>
<name>A0ABU1Q546_9PSEU</name>
<dbReference type="GO" id="GO:0003677">
    <property type="term" value="F:DNA binding"/>
    <property type="evidence" value="ECO:0007669"/>
    <property type="project" value="UniProtKB-KW"/>
</dbReference>
<dbReference type="Gene3D" id="3.40.50.2300">
    <property type="match status" value="1"/>
</dbReference>
<evidence type="ECO:0000256" key="3">
    <source>
        <dbReference type="ARBA" id="ARBA00023125"/>
    </source>
</evidence>
<dbReference type="InterPro" id="IPR011006">
    <property type="entry name" value="CheY-like_superfamily"/>
</dbReference>
<evidence type="ECO:0000259" key="7">
    <source>
        <dbReference type="PROSITE" id="PS50110"/>
    </source>
</evidence>
<dbReference type="EMBL" id="JAVDSG010000001">
    <property type="protein sequence ID" value="MDR6598017.1"/>
    <property type="molecule type" value="Genomic_DNA"/>
</dbReference>
<evidence type="ECO:0000256" key="5">
    <source>
        <dbReference type="PROSITE-ProRule" id="PRU00169"/>
    </source>
</evidence>
<evidence type="ECO:0000313" key="9">
    <source>
        <dbReference type="EMBL" id="MDR6598017.1"/>
    </source>
</evidence>
<dbReference type="PANTHER" id="PTHR48111">
    <property type="entry name" value="REGULATOR OF RPOS"/>
    <property type="match status" value="1"/>
</dbReference>
<feature type="DNA-binding region" description="OmpR/PhoB-type" evidence="6">
    <location>
        <begin position="127"/>
        <end position="225"/>
    </location>
</feature>
<feature type="modified residue" description="4-aspartylphosphate" evidence="5">
    <location>
        <position position="52"/>
    </location>
</feature>
<dbReference type="SMART" id="SM00448">
    <property type="entry name" value="REC"/>
    <property type="match status" value="1"/>
</dbReference>
<keyword evidence="3 6" id="KW-0238">DNA-binding</keyword>
<dbReference type="Pfam" id="PF00486">
    <property type="entry name" value="Trans_reg_C"/>
    <property type="match status" value="1"/>
</dbReference>
<dbReference type="InterPro" id="IPR001867">
    <property type="entry name" value="OmpR/PhoB-type_DNA-bd"/>
</dbReference>
<dbReference type="PANTHER" id="PTHR48111:SF4">
    <property type="entry name" value="DNA-BINDING DUAL TRANSCRIPTIONAL REGULATOR OMPR"/>
    <property type="match status" value="1"/>
</dbReference>